<dbReference type="EMBL" id="QFQP01000008">
    <property type="protein sequence ID" value="PZR14032.1"/>
    <property type="molecule type" value="Genomic_DNA"/>
</dbReference>
<comment type="caution">
    <text evidence="1">The sequence shown here is derived from an EMBL/GenBank/DDBJ whole genome shotgun (WGS) entry which is preliminary data.</text>
</comment>
<dbReference type="Proteomes" id="UP000249061">
    <property type="component" value="Unassembled WGS sequence"/>
</dbReference>
<accession>A0A2W5TH00</accession>
<protein>
    <submittedName>
        <fullName evidence="1">Uncharacterized protein</fullName>
    </submittedName>
</protein>
<dbReference type="SUPFAM" id="SSF56059">
    <property type="entry name" value="Glutathione synthetase ATP-binding domain-like"/>
    <property type="match status" value="1"/>
</dbReference>
<dbReference type="AlphaFoldDB" id="A0A2W5TH00"/>
<reference evidence="1 2" key="1">
    <citation type="submission" date="2017-08" db="EMBL/GenBank/DDBJ databases">
        <title>Infants hospitalized years apart are colonized by the same room-sourced microbial strains.</title>
        <authorList>
            <person name="Brooks B."/>
            <person name="Olm M.R."/>
            <person name="Firek B.A."/>
            <person name="Baker R."/>
            <person name="Thomas B.C."/>
            <person name="Morowitz M.J."/>
            <person name="Banfield J.F."/>
        </authorList>
    </citation>
    <scope>NUCLEOTIDE SEQUENCE [LARGE SCALE GENOMIC DNA]</scope>
    <source>
        <strain evidence="1">S2_003_000_R2_14</strain>
    </source>
</reference>
<proteinExistence type="predicted"/>
<organism evidence="1 2">
    <name type="scientific">Archangium gephyra</name>
    <dbReference type="NCBI Taxonomy" id="48"/>
    <lineage>
        <taxon>Bacteria</taxon>
        <taxon>Pseudomonadati</taxon>
        <taxon>Myxococcota</taxon>
        <taxon>Myxococcia</taxon>
        <taxon>Myxococcales</taxon>
        <taxon>Cystobacterineae</taxon>
        <taxon>Archangiaceae</taxon>
        <taxon>Archangium</taxon>
    </lineage>
</organism>
<name>A0A2W5TH00_9BACT</name>
<evidence type="ECO:0000313" key="1">
    <source>
        <dbReference type="EMBL" id="PZR14032.1"/>
    </source>
</evidence>
<sequence length="477" mass="52463">MTWDAKRFGQQLADTAYARGLAVTNKDDGSTKPIPITATPMIIDQEELSRRQQLAARIASATLKMARAVLKSEGRRDLVFHGLSPLEQELARATFEDLETLVTTRVDFFVGDKVNALEVNATIPAMQGYSDIAANTFIEVVGRTWGAPDHLIASWQAKNGSNALALYRALLSGYSKVRPGKTPHRIALLSRRNDAQLTEQKYLLERFREWGADADIVHPDQLSGADSVQAHGKTYDLVYRHLFVRRLEEPGLEGAEYVKSLLAEPNGTRAVVLNPPASQVEVKAVFALLSQALDDSRLVREARLLEPELEAIAETVPWTRHFRGDDLLAKVKADPERYVLKRSWDYGGRAVFVGRTRAEPGFAERTKAAYGDVLTWEALCDRAVVDEAGGGFVVQQVIDIAPEEHLLCTGPAQIPTQLFVDFSAYASVGLGDQPRWGGVCRGSISHIVNIVGGGGVLPLITTDVARSLLMARRAWNK</sequence>
<evidence type="ECO:0000313" key="2">
    <source>
        <dbReference type="Proteomes" id="UP000249061"/>
    </source>
</evidence>
<gene>
    <name evidence="1" type="ORF">DI536_10925</name>
</gene>